<dbReference type="GO" id="GO:0043708">
    <property type="term" value="P:cell adhesion involved in biofilm formation"/>
    <property type="evidence" value="ECO:0007669"/>
    <property type="project" value="InterPro"/>
</dbReference>
<protein>
    <submittedName>
        <fullName evidence="3">Poly-beta-1,6-N-acetyl-D-glucosamine N-deacetylase</fullName>
        <ecNumber evidence="3">3.5.1.-</ecNumber>
    </submittedName>
</protein>
<gene>
    <name evidence="3" type="primary">pgaB</name>
    <name evidence="3" type="ORF">AVENLUH5627_02003</name>
</gene>
<keyword evidence="3" id="KW-0378">Hydrolase</keyword>
<sequence>MPTGIVSSTYKLIIGLVVGVAANTTLLAATPKIDATALTIIGYHEITDRKDALIPSYAVTSQQFSEHLDWLKNNGYHFINVDQLIKAHEGKYSLPNKPVLLTVDDGYQSFYQNAYPIIRAKKVPVVLAVVGSWLEPKESQKVDFGGELISRDKILSWKELKEMQSSGLVEIASHSYHLHQGIVGNPQGNLEPAAITRIYDSASKTYETDEHYQSRIFQDLKKNNDLLKSHGLRSPRVMVWPYGRYNMQLVQTAKQLGMPITITLDDGADHAKQSLQNMSRILVQGNMSTSALAQEIKNRELNLNDNNRPQKIMHVDLDYIYDPDPQQQERNLGNLLDRINAMGVNTVYLQAFSDPDANGSADMVYFPNRHIPMRADLFNRVAWQIQTRTPVQRLYAWMPLLAWELPKTDPVSKDLVETQQAKTGEHLNMGYIRLSPFSPDARQTIKEIYQDLAKSTPFDGLLFHDDVTLSDYEDASPDALAAYAKQGLPTDLAEIRSNDAELQKWTAYKTNYLDDFAMQLAAEVRQYQPYLLTARNLYAQVALNPYAENWYAQSLEQSLNRYDFTAIMAMPYMEQSKNPNQFYTNILNRVKKYPNGIKKTVMELQAINWRNDQKVSSEEMAETIKSLYQQGAMHVAYYPDDPIKGHPDVEIMHKAFALKSPQLVP</sequence>
<dbReference type="Gene3D" id="3.20.20.80">
    <property type="entry name" value="Glycosidases"/>
    <property type="match status" value="1"/>
</dbReference>
<dbReference type="CDD" id="cd10964">
    <property type="entry name" value="CE4_PgaB_5s"/>
    <property type="match status" value="1"/>
</dbReference>
<dbReference type="EMBL" id="JRUE01000179">
    <property type="protein sequence ID" value="KXZ67885.1"/>
    <property type="molecule type" value="Genomic_DNA"/>
</dbReference>
<dbReference type="InterPro" id="IPR032772">
    <property type="entry name" value="PGA_deacetylase_PgaB_C"/>
</dbReference>
<organism evidence="3 4">
    <name type="scientific">Acinetobacter venetianus</name>
    <dbReference type="NCBI Taxonomy" id="52133"/>
    <lineage>
        <taxon>Bacteria</taxon>
        <taxon>Pseudomonadati</taxon>
        <taxon>Pseudomonadota</taxon>
        <taxon>Gammaproteobacteria</taxon>
        <taxon>Moraxellales</taxon>
        <taxon>Moraxellaceae</taxon>
        <taxon>Acinetobacter</taxon>
    </lineage>
</organism>
<dbReference type="PROSITE" id="PS51677">
    <property type="entry name" value="NODB"/>
    <property type="match status" value="1"/>
</dbReference>
<dbReference type="InterPro" id="IPR023854">
    <property type="entry name" value="PGA_deacetylase_PgaB"/>
</dbReference>
<dbReference type="InterPro" id="IPR011330">
    <property type="entry name" value="Glyco_hydro/deAcase_b/a-brl"/>
</dbReference>
<feature type="domain" description="NodB homology" evidence="2">
    <location>
        <begin position="97"/>
        <end position="347"/>
    </location>
</feature>
<dbReference type="Pfam" id="PF14883">
    <property type="entry name" value="GHL13"/>
    <property type="match status" value="1"/>
</dbReference>
<dbReference type="InterPro" id="IPR051398">
    <property type="entry name" value="Polysacch_Deacetylase"/>
</dbReference>
<name>A0A150HP82_9GAMM</name>
<evidence type="ECO:0000313" key="4">
    <source>
        <dbReference type="Proteomes" id="UP000075680"/>
    </source>
</evidence>
<dbReference type="GO" id="GO:0016810">
    <property type="term" value="F:hydrolase activity, acting on carbon-nitrogen (but not peptide) bonds"/>
    <property type="evidence" value="ECO:0007669"/>
    <property type="project" value="InterPro"/>
</dbReference>
<dbReference type="Pfam" id="PF01522">
    <property type="entry name" value="Polysacc_deac_1"/>
    <property type="match status" value="1"/>
</dbReference>
<dbReference type="EC" id="3.5.1.-" evidence="3"/>
<accession>A0A150HP82</accession>
<reference evidence="3 4" key="1">
    <citation type="journal article" date="2016" name="Sci. Rep.">
        <title>Genomic and phenotypic characterization of the species Acinetobacter venetianus.</title>
        <authorList>
            <person name="Fondi M."/>
            <person name="Maida I."/>
            <person name="Perrin E."/>
            <person name="Orlandini V."/>
            <person name="La Torre L."/>
            <person name="Bosi E."/>
            <person name="Negroni A."/>
            <person name="Zanaroli G."/>
            <person name="Fava F."/>
            <person name="Decorosi F."/>
            <person name="Giovannetti L."/>
            <person name="Viti C."/>
            <person name="Vaneechoutte M."/>
            <person name="Dijkshoorn L."/>
            <person name="Fani R."/>
        </authorList>
    </citation>
    <scope>NUCLEOTIDE SEQUENCE [LARGE SCALE GENOMIC DNA]</scope>
    <source>
        <strain evidence="3 4">LUH5627</strain>
    </source>
</reference>
<dbReference type="PATRIC" id="fig|52133.18.peg.2075"/>
<dbReference type="PANTHER" id="PTHR34216">
    <property type="match status" value="1"/>
</dbReference>
<dbReference type="Proteomes" id="UP000075680">
    <property type="component" value="Unassembled WGS sequence"/>
</dbReference>
<evidence type="ECO:0000313" key="3">
    <source>
        <dbReference type="EMBL" id="KXZ67885.1"/>
    </source>
</evidence>
<dbReference type="RefSeq" id="WP_061518947.1">
    <property type="nucleotide sequence ID" value="NZ_JRUE01000179.1"/>
</dbReference>
<dbReference type="NCBIfam" id="TIGR03938">
    <property type="entry name" value="deacetyl_PgaB"/>
    <property type="match status" value="1"/>
</dbReference>
<keyword evidence="1" id="KW-0732">Signal</keyword>
<dbReference type="InterPro" id="IPR002509">
    <property type="entry name" value="NODB_dom"/>
</dbReference>
<dbReference type="GO" id="GO:0005975">
    <property type="term" value="P:carbohydrate metabolic process"/>
    <property type="evidence" value="ECO:0007669"/>
    <property type="project" value="InterPro"/>
</dbReference>
<dbReference type="SUPFAM" id="SSF88713">
    <property type="entry name" value="Glycoside hydrolase/deacetylase"/>
    <property type="match status" value="1"/>
</dbReference>
<evidence type="ECO:0000256" key="1">
    <source>
        <dbReference type="ARBA" id="ARBA00022729"/>
    </source>
</evidence>
<dbReference type="PANTHER" id="PTHR34216:SF7">
    <property type="entry name" value="POLY-BETA-1,6-N-ACETYL-D-GLUCOSAMINE N-DEACETYLASE"/>
    <property type="match status" value="1"/>
</dbReference>
<evidence type="ECO:0000259" key="2">
    <source>
        <dbReference type="PROSITE" id="PS51677"/>
    </source>
</evidence>
<dbReference type="Gene3D" id="3.20.20.370">
    <property type="entry name" value="Glycoside hydrolase/deacetylase"/>
    <property type="match status" value="1"/>
</dbReference>
<proteinExistence type="predicted"/>
<dbReference type="AlphaFoldDB" id="A0A150HP82"/>
<comment type="caution">
    <text evidence="3">The sequence shown here is derived from an EMBL/GenBank/DDBJ whole genome shotgun (WGS) entry which is preliminary data.</text>
</comment>